<evidence type="ECO:0000256" key="4">
    <source>
        <dbReference type="ARBA" id="ARBA00022670"/>
    </source>
</evidence>
<sequence>MQQPGILWSLAGFLLVLGPLVFLHELGHYLVGRWCGVKADVFSIGFGREIIGWTDRRGTRWKISALPLGGYVQFAGDMSPTSKPNAQWLALPAAERNRTFQAKALWQRALVVLAGPLTNLLVALVILSGFTLAYGKLVVSPVVGAVSAGSAAQQAGVQVGDRIVALGGSKVDTFLDIKMTVAQHPGERLDMVVERAGKRLPLPITPTTRSDADRFGNVQKIGFIGIGPASVQVVRVGPVDAVIDGGRQMAGIVDMMVTGIGQIVTGKREVRELGGPIKIAKFSGEQLVSGWQPFVFFVALISINLGFINLLPIPVLDGGHLAFYLAEAVFRRPVSARGQEWAFRTGLALVVALMLIVTVNDVASLGLFGSGTARQLFGAKIFGG</sequence>
<dbReference type="CDD" id="cd06163">
    <property type="entry name" value="S2P-M50_PDZ_RseP-like"/>
    <property type="match status" value="1"/>
</dbReference>
<keyword evidence="10 11" id="KW-0472">Membrane</keyword>
<evidence type="ECO:0000256" key="1">
    <source>
        <dbReference type="ARBA" id="ARBA00001947"/>
    </source>
</evidence>
<dbReference type="GO" id="GO:0008237">
    <property type="term" value="F:metallopeptidase activity"/>
    <property type="evidence" value="ECO:0007669"/>
    <property type="project" value="UniProtKB-KW"/>
</dbReference>
<organism evidence="13 14">
    <name type="scientific">Novosphingobium pituita</name>
    <dbReference type="NCBI Taxonomy" id="3056842"/>
    <lineage>
        <taxon>Bacteria</taxon>
        <taxon>Pseudomonadati</taxon>
        <taxon>Pseudomonadota</taxon>
        <taxon>Alphaproteobacteria</taxon>
        <taxon>Sphingomonadales</taxon>
        <taxon>Sphingomonadaceae</taxon>
        <taxon>Novosphingobium</taxon>
    </lineage>
</organism>
<keyword evidence="5 11" id="KW-0812">Transmembrane</keyword>
<comment type="cofactor">
    <cofactor evidence="1 11">
        <name>Zn(2+)</name>
        <dbReference type="ChEBI" id="CHEBI:29105"/>
    </cofactor>
</comment>
<evidence type="ECO:0000313" key="13">
    <source>
        <dbReference type="EMBL" id="GMM62065.1"/>
    </source>
</evidence>
<dbReference type="InterPro" id="IPR008915">
    <property type="entry name" value="Peptidase_M50"/>
</dbReference>
<dbReference type="Gene3D" id="2.30.42.10">
    <property type="match status" value="1"/>
</dbReference>
<dbReference type="Pfam" id="PF17820">
    <property type="entry name" value="PDZ_6"/>
    <property type="match status" value="1"/>
</dbReference>
<comment type="caution">
    <text evidence="13">The sequence shown here is derived from an EMBL/GenBank/DDBJ whole genome shotgun (WGS) entry which is preliminary data.</text>
</comment>
<reference evidence="13 14" key="1">
    <citation type="submission" date="2023-06" db="EMBL/GenBank/DDBJ databases">
        <title>Draft genome sequence of Novosphingobium sp. strain IK01.</title>
        <authorList>
            <person name="Hatamoto M."/>
            <person name="Ikarashi T."/>
            <person name="Yamaguchi T."/>
        </authorList>
    </citation>
    <scope>NUCLEOTIDE SEQUENCE [LARGE SCALE GENOMIC DNA]</scope>
    <source>
        <strain evidence="13 14">IK01</strain>
    </source>
</reference>
<dbReference type="EC" id="3.4.24.-" evidence="11"/>
<gene>
    <name evidence="13" type="primary">rseP</name>
    <name evidence="13" type="ORF">NUTIK01_28420</name>
</gene>
<dbReference type="PANTHER" id="PTHR42837">
    <property type="entry name" value="REGULATOR OF SIGMA-E PROTEASE RSEP"/>
    <property type="match status" value="1"/>
</dbReference>
<keyword evidence="11" id="KW-0479">Metal-binding</keyword>
<evidence type="ECO:0000256" key="6">
    <source>
        <dbReference type="ARBA" id="ARBA00022801"/>
    </source>
</evidence>
<feature type="transmembrane region" description="Helical" evidence="11">
    <location>
        <begin position="341"/>
        <end position="359"/>
    </location>
</feature>
<evidence type="ECO:0000256" key="10">
    <source>
        <dbReference type="ARBA" id="ARBA00023136"/>
    </source>
</evidence>
<evidence type="ECO:0000256" key="3">
    <source>
        <dbReference type="ARBA" id="ARBA00007931"/>
    </source>
</evidence>
<feature type="transmembrane region" description="Helical" evidence="11">
    <location>
        <begin position="110"/>
        <end position="134"/>
    </location>
</feature>
<protein>
    <recommendedName>
        <fullName evidence="11">Zinc metalloprotease</fullName>
        <ecNumber evidence="11">3.4.24.-</ecNumber>
    </recommendedName>
</protein>
<dbReference type="SUPFAM" id="SSF50156">
    <property type="entry name" value="PDZ domain-like"/>
    <property type="match status" value="1"/>
</dbReference>
<dbReference type="InterPro" id="IPR001478">
    <property type="entry name" value="PDZ"/>
</dbReference>
<keyword evidence="9 11" id="KW-0482">Metalloprotease</keyword>
<evidence type="ECO:0000256" key="9">
    <source>
        <dbReference type="ARBA" id="ARBA00023049"/>
    </source>
</evidence>
<dbReference type="Proteomes" id="UP001187221">
    <property type="component" value="Unassembled WGS sequence"/>
</dbReference>
<evidence type="ECO:0000256" key="11">
    <source>
        <dbReference type="RuleBase" id="RU362031"/>
    </source>
</evidence>
<accession>A0ABQ6P9Y1</accession>
<dbReference type="InterPro" id="IPR041489">
    <property type="entry name" value="PDZ_6"/>
</dbReference>
<evidence type="ECO:0000313" key="14">
    <source>
        <dbReference type="Proteomes" id="UP001187221"/>
    </source>
</evidence>
<comment type="subcellular location">
    <subcellularLocation>
        <location evidence="2">Membrane</location>
        <topology evidence="2">Multi-pass membrane protein</topology>
    </subcellularLocation>
</comment>
<keyword evidence="7 11" id="KW-0862">Zinc</keyword>
<comment type="similarity">
    <text evidence="3 11">Belongs to the peptidase M50B family.</text>
</comment>
<dbReference type="PROSITE" id="PS50106">
    <property type="entry name" value="PDZ"/>
    <property type="match status" value="1"/>
</dbReference>
<dbReference type="SMART" id="SM00228">
    <property type="entry name" value="PDZ"/>
    <property type="match status" value="1"/>
</dbReference>
<feature type="transmembrane region" description="Helical" evidence="11">
    <location>
        <begin position="6"/>
        <end position="23"/>
    </location>
</feature>
<evidence type="ECO:0000256" key="8">
    <source>
        <dbReference type="ARBA" id="ARBA00022989"/>
    </source>
</evidence>
<proteinExistence type="inferred from homology"/>
<feature type="domain" description="PDZ" evidence="12">
    <location>
        <begin position="129"/>
        <end position="208"/>
    </location>
</feature>
<keyword evidence="8 11" id="KW-1133">Transmembrane helix</keyword>
<dbReference type="InterPro" id="IPR036034">
    <property type="entry name" value="PDZ_sf"/>
</dbReference>
<evidence type="ECO:0000256" key="2">
    <source>
        <dbReference type="ARBA" id="ARBA00004141"/>
    </source>
</evidence>
<dbReference type="InterPro" id="IPR004387">
    <property type="entry name" value="Pept_M50_Zn"/>
</dbReference>
<dbReference type="PANTHER" id="PTHR42837:SF2">
    <property type="entry name" value="MEMBRANE METALLOPROTEASE ARASP2, CHLOROPLASTIC-RELATED"/>
    <property type="match status" value="1"/>
</dbReference>
<feature type="transmembrane region" description="Helical" evidence="11">
    <location>
        <begin position="291"/>
        <end position="311"/>
    </location>
</feature>
<dbReference type="NCBIfam" id="TIGR00054">
    <property type="entry name" value="RIP metalloprotease RseP"/>
    <property type="match status" value="1"/>
</dbReference>
<keyword evidence="4" id="KW-0645">Protease</keyword>
<evidence type="ECO:0000259" key="12">
    <source>
        <dbReference type="PROSITE" id="PS50106"/>
    </source>
</evidence>
<dbReference type="CDD" id="cd23081">
    <property type="entry name" value="cpPDZ_EcRseP-like"/>
    <property type="match status" value="1"/>
</dbReference>
<dbReference type="EMBL" id="BTFW01000001">
    <property type="protein sequence ID" value="GMM62065.1"/>
    <property type="molecule type" value="Genomic_DNA"/>
</dbReference>
<dbReference type="Pfam" id="PF02163">
    <property type="entry name" value="Peptidase_M50"/>
    <property type="match status" value="1"/>
</dbReference>
<keyword evidence="6 11" id="KW-0378">Hydrolase</keyword>
<evidence type="ECO:0000256" key="5">
    <source>
        <dbReference type="ARBA" id="ARBA00022692"/>
    </source>
</evidence>
<name>A0ABQ6P9Y1_9SPHN</name>
<keyword evidence="14" id="KW-1185">Reference proteome</keyword>
<evidence type="ECO:0000256" key="7">
    <source>
        <dbReference type="ARBA" id="ARBA00022833"/>
    </source>
</evidence>